<keyword evidence="2" id="KW-0677">Repeat</keyword>
<dbReference type="RefSeq" id="WP_269034160.1">
    <property type="nucleotide sequence ID" value="NZ_CP114040.1"/>
</dbReference>
<keyword evidence="4" id="KW-0732">Signal</keyword>
<dbReference type="SMART" id="SM00671">
    <property type="entry name" value="SEL1"/>
    <property type="match status" value="2"/>
</dbReference>
<feature type="region of interest" description="Disordered" evidence="3">
    <location>
        <begin position="30"/>
        <end position="57"/>
    </location>
</feature>
<evidence type="ECO:0008006" key="7">
    <source>
        <dbReference type="Google" id="ProtNLM"/>
    </source>
</evidence>
<dbReference type="InterPro" id="IPR011990">
    <property type="entry name" value="TPR-like_helical_dom_sf"/>
</dbReference>
<name>A0ABY7GXU2_9BACT</name>
<feature type="chain" id="PRO_5047037537" description="Beta-lactamase" evidence="4">
    <location>
        <begin position="22"/>
        <end position="303"/>
    </location>
</feature>
<organism evidence="5 6">
    <name type="scientific">Nannocystis punicea</name>
    <dbReference type="NCBI Taxonomy" id="2995304"/>
    <lineage>
        <taxon>Bacteria</taxon>
        <taxon>Pseudomonadati</taxon>
        <taxon>Myxococcota</taxon>
        <taxon>Polyangia</taxon>
        <taxon>Nannocystales</taxon>
        <taxon>Nannocystaceae</taxon>
        <taxon>Nannocystis</taxon>
    </lineage>
</organism>
<evidence type="ECO:0000256" key="3">
    <source>
        <dbReference type="SAM" id="MobiDB-lite"/>
    </source>
</evidence>
<dbReference type="PANTHER" id="PTHR13891:SF1">
    <property type="entry name" value="CYTOCHROME C OXIDASE ASSEMBLY FACTOR 7"/>
    <property type="match status" value="1"/>
</dbReference>
<evidence type="ECO:0000256" key="1">
    <source>
        <dbReference type="ARBA" id="ARBA00008486"/>
    </source>
</evidence>
<dbReference type="PROSITE" id="PS51257">
    <property type="entry name" value="PROKAR_LIPOPROTEIN"/>
    <property type="match status" value="1"/>
</dbReference>
<proteinExistence type="inferred from homology"/>
<dbReference type="InterPro" id="IPR040239">
    <property type="entry name" value="HcpB-like"/>
</dbReference>
<evidence type="ECO:0000313" key="5">
    <source>
        <dbReference type="EMBL" id="WAS91798.1"/>
    </source>
</evidence>
<dbReference type="PANTHER" id="PTHR13891">
    <property type="entry name" value="CYTOCHROME C OXIDASE ASSEMBLY FACTOR 7"/>
    <property type="match status" value="1"/>
</dbReference>
<evidence type="ECO:0000313" key="6">
    <source>
        <dbReference type="Proteomes" id="UP001164459"/>
    </source>
</evidence>
<keyword evidence="6" id="KW-1185">Reference proteome</keyword>
<dbReference type="InterPro" id="IPR006597">
    <property type="entry name" value="Sel1-like"/>
</dbReference>
<feature type="signal peptide" evidence="4">
    <location>
        <begin position="1"/>
        <end position="21"/>
    </location>
</feature>
<sequence length="303" mass="30018">MPKSVLLFTASLLLVSLACRRSEVVAPVPASEAATTEASAPVASPMQAEPVATKEPDCSPATIDRGAEGWRDGAACVERLVPRCEQGDPEACIGAATIMLNGSGGAAQDPARALAVAAGACERGNSVGCLIAAVVHDKGLGVAVDPAAATAFIDKACALGDAQGCQAKAARAPRSPAFIAEANLTVGSIAADGLELRDLMCDVTGGMPMLGALVIAGSLAKQRRALDKCAPAGQAFAATWTFADGKTRDVAASGGSPAANACVEKALARAVATLDGRCGAIVLVGKLAGAEATVEAVRSGAAK</sequence>
<gene>
    <name evidence="5" type="ORF">O0S08_36915</name>
</gene>
<evidence type="ECO:0000256" key="2">
    <source>
        <dbReference type="ARBA" id="ARBA00022737"/>
    </source>
</evidence>
<comment type="similarity">
    <text evidence="1">Belongs to the hcp beta-lactamase family.</text>
</comment>
<evidence type="ECO:0000256" key="4">
    <source>
        <dbReference type="SAM" id="SignalP"/>
    </source>
</evidence>
<protein>
    <recommendedName>
        <fullName evidence="7">Beta-lactamase</fullName>
    </recommendedName>
</protein>
<reference evidence="5" key="1">
    <citation type="submission" date="2022-11" db="EMBL/GenBank/DDBJ databases">
        <title>Minimal conservation of predation-associated metabolite biosynthetic gene clusters underscores biosynthetic potential of Myxococcota including descriptions for ten novel species: Archangium lansinium sp. nov., Myxococcus landrumus sp. nov., Nannocystis bai.</title>
        <authorList>
            <person name="Ahearne A."/>
            <person name="Stevens C."/>
            <person name="Dowd S."/>
        </authorList>
    </citation>
    <scope>NUCLEOTIDE SEQUENCE</scope>
    <source>
        <strain evidence="5">Fl3</strain>
    </source>
</reference>
<dbReference type="Gene3D" id="1.25.40.10">
    <property type="entry name" value="Tetratricopeptide repeat domain"/>
    <property type="match status" value="1"/>
</dbReference>
<accession>A0ABY7GXU2</accession>
<dbReference type="EMBL" id="CP114040">
    <property type="protein sequence ID" value="WAS91798.1"/>
    <property type="molecule type" value="Genomic_DNA"/>
</dbReference>
<dbReference type="SUPFAM" id="SSF81901">
    <property type="entry name" value="HCP-like"/>
    <property type="match status" value="1"/>
</dbReference>
<feature type="compositionally biased region" description="Low complexity" evidence="3">
    <location>
        <begin position="30"/>
        <end position="45"/>
    </location>
</feature>
<dbReference type="Proteomes" id="UP001164459">
    <property type="component" value="Chromosome"/>
</dbReference>